<dbReference type="Gene3D" id="3.40.630.30">
    <property type="match status" value="1"/>
</dbReference>
<dbReference type="InterPro" id="IPR000182">
    <property type="entry name" value="GNAT_dom"/>
</dbReference>
<evidence type="ECO:0000256" key="2">
    <source>
        <dbReference type="SAM" id="Phobius"/>
    </source>
</evidence>
<dbReference type="SUPFAM" id="SSF55729">
    <property type="entry name" value="Acyl-CoA N-acyltransferases (Nat)"/>
    <property type="match status" value="1"/>
</dbReference>
<reference evidence="4 5" key="1">
    <citation type="submission" date="2014-07" db="EMBL/GenBank/DDBJ databases">
        <title>Genomic and transcriptomic analysis on Apis cerana provide comprehensive insights into honey bee biology.</title>
        <authorList>
            <person name="Diao Q."/>
            <person name="Sun L."/>
            <person name="Zheng H."/>
            <person name="Zheng H."/>
            <person name="Xu S."/>
            <person name="Wang S."/>
            <person name="Zeng Z."/>
            <person name="Hu F."/>
            <person name="Su S."/>
            <person name="Wu J."/>
        </authorList>
    </citation>
    <scope>NUCLEOTIDE SEQUENCE [LARGE SCALE GENOMIC DNA]</scope>
    <source>
        <tissue evidence="4">Pupae without intestine</tissue>
    </source>
</reference>
<name>A0A2A3E888_APICC</name>
<keyword evidence="2" id="KW-1133">Transmembrane helix</keyword>
<evidence type="ECO:0000259" key="3">
    <source>
        <dbReference type="PROSITE" id="PS51186"/>
    </source>
</evidence>
<dbReference type="PANTHER" id="PTHR13947:SF37">
    <property type="entry name" value="LD18367P"/>
    <property type="match status" value="1"/>
</dbReference>
<dbReference type="EMBL" id="KZ288330">
    <property type="protein sequence ID" value="PBC27918.1"/>
    <property type="molecule type" value="Genomic_DNA"/>
</dbReference>
<feature type="transmembrane region" description="Helical" evidence="2">
    <location>
        <begin position="45"/>
        <end position="78"/>
    </location>
</feature>
<dbReference type="Proteomes" id="UP000242457">
    <property type="component" value="Unassembled WGS sequence"/>
</dbReference>
<evidence type="ECO:0000313" key="5">
    <source>
        <dbReference type="Proteomes" id="UP000242457"/>
    </source>
</evidence>
<gene>
    <name evidence="4" type="ORF">APICC_07140</name>
</gene>
<evidence type="ECO:0000256" key="1">
    <source>
        <dbReference type="ARBA" id="ARBA00022679"/>
    </source>
</evidence>
<keyword evidence="2" id="KW-0812">Transmembrane</keyword>
<dbReference type="AlphaFoldDB" id="A0A2A3E888"/>
<dbReference type="InterPro" id="IPR016181">
    <property type="entry name" value="Acyl_CoA_acyltransferase"/>
</dbReference>
<keyword evidence="1 4" id="KW-0808">Transferase</keyword>
<sequence length="289" mass="33166">MSHIIVIRSYKPGDEINCKELVKTGVMSSLNSTFFGIVLKELTFQLMILFAAIMFIFFGLPLTVCLLVIPLVIFFVYVGTYIGFTTKAMEVNEEVSNIPRNKLQMKINFNVKTSSFNYNRIYMSNAFSCFWIAEAFEPYLMTHSAKNIHYTIMTEQQFRNSNIDISSQVKKIVGTVALCKSHRLNKGAWIKRLYVHQQYRRKGIASCLINVAVQFAIDEGYSCANIVASEYTEGGRELCLKKGFELQQMYHKPILGSLITILMYELTYQIKPGEDDYVPTVYTRSMLNK</sequence>
<evidence type="ECO:0000313" key="4">
    <source>
        <dbReference type="EMBL" id="PBC27918.1"/>
    </source>
</evidence>
<keyword evidence="2" id="KW-0472">Membrane</keyword>
<dbReference type="PROSITE" id="PS51186">
    <property type="entry name" value="GNAT"/>
    <property type="match status" value="1"/>
</dbReference>
<keyword evidence="5" id="KW-1185">Reference proteome</keyword>
<proteinExistence type="predicted"/>
<organism evidence="4 5">
    <name type="scientific">Apis cerana cerana</name>
    <name type="common">Oriental honeybee</name>
    <dbReference type="NCBI Taxonomy" id="94128"/>
    <lineage>
        <taxon>Eukaryota</taxon>
        <taxon>Metazoa</taxon>
        <taxon>Ecdysozoa</taxon>
        <taxon>Arthropoda</taxon>
        <taxon>Hexapoda</taxon>
        <taxon>Insecta</taxon>
        <taxon>Pterygota</taxon>
        <taxon>Neoptera</taxon>
        <taxon>Endopterygota</taxon>
        <taxon>Hymenoptera</taxon>
        <taxon>Apocrita</taxon>
        <taxon>Aculeata</taxon>
        <taxon>Apoidea</taxon>
        <taxon>Anthophila</taxon>
        <taxon>Apidae</taxon>
        <taxon>Apis</taxon>
    </lineage>
</organism>
<protein>
    <submittedName>
        <fullName evidence="4">N-acetyltransferase CML6</fullName>
    </submittedName>
</protein>
<dbReference type="InterPro" id="IPR050769">
    <property type="entry name" value="NAT_camello-type"/>
</dbReference>
<dbReference type="PANTHER" id="PTHR13947">
    <property type="entry name" value="GNAT FAMILY N-ACETYLTRANSFERASE"/>
    <property type="match status" value="1"/>
</dbReference>
<dbReference type="Pfam" id="PF00583">
    <property type="entry name" value="Acetyltransf_1"/>
    <property type="match status" value="1"/>
</dbReference>
<accession>A0A2A3E888</accession>
<dbReference type="OrthoDB" id="41532at2759"/>
<dbReference type="GO" id="GO:0008080">
    <property type="term" value="F:N-acetyltransferase activity"/>
    <property type="evidence" value="ECO:0007669"/>
    <property type="project" value="InterPro"/>
</dbReference>
<dbReference type="CDD" id="cd04301">
    <property type="entry name" value="NAT_SF"/>
    <property type="match status" value="1"/>
</dbReference>
<feature type="domain" description="N-acetyltransferase" evidence="3">
    <location>
        <begin position="116"/>
        <end position="268"/>
    </location>
</feature>